<comment type="similarity">
    <text evidence="7">Belongs to the carbohydrate kinase PfkB family. LacC subfamily.</text>
</comment>
<evidence type="ECO:0000256" key="3">
    <source>
        <dbReference type="ARBA" id="ARBA00022741"/>
    </source>
</evidence>
<name>A0A941CQ41_9CLOT</name>
<dbReference type="InterPro" id="IPR022463">
    <property type="entry name" value="1-PFruKinase"/>
</dbReference>
<dbReference type="InterPro" id="IPR002173">
    <property type="entry name" value="Carboh/pur_kinase_PfkB_CS"/>
</dbReference>
<evidence type="ECO:0000256" key="6">
    <source>
        <dbReference type="ARBA" id="ARBA00047745"/>
    </source>
</evidence>
<dbReference type="InterPro" id="IPR029056">
    <property type="entry name" value="Ribokinase-like"/>
</dbReference>
<protein>
    <recommendedName>
        <fullName evidence="7">Tagatose-6-phosphate kinase</fullName>
        <ecNumber evidence="7">2.7.1.144</ecNumber>
    </recommendedName>
</protein>
<evidence type="ECO:0000256" key="7">
    <source>
        <dbReference type="PIRNR" id="PIRNR000535"/>
    </source>
</evidence>
<dbReference type="NCBIfam" id="TIGR03168">
    <property type="entry name" value="1-PFK"/>
    <property type="match status" value="1"/>
</dbReference>
<evidence type="ECO:0000256" key="1">
    <source>
        <dbReference type="ARBA" id="ARBA00005380"/>
    </source>
</evidence>
<accession>A0A941CQ41</accession>
<dbReference type="Proteomes" id="UP000675379">
    <property type="component" value="Unassembled WGS sequence"/>
</dbReference>
<dbReference type="PANTHER" id="PTHR46566">
    <property type="entry name" value="1-PHOSPHOFRUCTOKINASE-RELATED"/>
    <property type="match status" value="1"/>
</dbReference>
<dbReference type="InterPro" id="IPR017583">
    <property type="entry name" value="Tagatose/fructose_Pkinase"/>
</dbReference>
<dbReference type="GO" id="GO:0016052">
    <property type="term" value="P:carbohydrate catabolic process"/>
    <property type="evidence" value="ECO:0007669"/>
    <property type="project" value="UniProtKB-ARBA"/>
</dbReference>
<reference evidence="10" key="1">
    <citation type="submission" date="2021-04" db="EMBL/GenBank/DDBJ databases">
        <title>Proteiniclasticum sedimins sp. nov., an obligate anaerobic bacterium isolated from anaerobic sludge.</title>
        <authorList>
            <person name="Liu J."/>
        </authorList>
    </citation>
    <scope>NUCLEOTIDE SEQUENCE</scope>
    <source>
        <strain evidence="10">BAD-10</strain>
    </source>
</reference>
<dbReference type="CDD" id="cd01164">
    <property type="entry name" value="FruK_PfkB_like"/>
    <property type="match status" value="1"/>
</dbReference>
<keyword evidence="2 7" id="KW-0808">Transferase</keyword>
<dbReference type="GO" id="GO:0005988">
    <property type="term" value="P:lactose metabolic process"/>
    <property type="evidence" value="ECO:0007669"/>
    <property type="project" value="UniProtKB-KW"/>
</dbReference>
<dbReference type="SUPFAM" id="SSF53613">
    <property type="entry name" value="Ribokinase-like"/>
    <property type="match status" value="1"/>
</dbReference>
<evidence type="ECO:0000256" key="5">
    <source>
        <dbReference type="ARBA" id="ARBA00022840"/>
    </source>
</evidence>
<proteinExistence type="inferred from homology"/>
<evidence type="ECO:0000313" key="11">
    <source>
        <dbReference type="Proteomes" id="UP000675379"/>
    </source>
</evidence>
<dbReference type="GO" id="GO:0005524">
    <property type="term" value="F:ATP binding"/>
    <property type="evidence" value="ECO:0007669"/>
    <property type="project" value="UniProtKB-UniRule"/>
</dbReference>
<dbReference type="GO" id="GO:0008662">
    <property type="term" value="F:1-phosphofructokinase activity"/>
    <property type="evidence" value="ECO:0007669"/>
    <property type="project" value="UniProtKB-UniRule"/>
</dbReference>
<keyword evidence="7" id="KW-0423">Lactose metabolism</keyword>
<organism evidence="10 11">
    <name type="scientific">Proteiniclasticum sediminis</name>
    <dbReference type="NCBI Taxonomy" id="2804028"/>
    <lineage>
        <taxon>Bacteria</taxon>
        <taxon>Bacillati</taxon>
        <taxon>Bacillota</taxon>
        <taxon>Clostridia</taxon>
        <taxon>Eubacteriales</taxon>
        <taxon>Clostridiaceae</taxon>
        <taxon>Proteiniclasticum</taxon>
    </lineage>
</organism>
<feature type="domain" description="Carbohydrate kinase PfkB" evidence="9">
    <location>
        <begin position="10"/>
        <end position="292"/>
    </location>
</feature>
<sequence>MVITVTMNPAMDKTLVLDGFTLGEVNRVVLGRNDIGGKGINVSKVLKEFGEDSLALGFLGGILEEVFLKELKTMGIGQRFVPVKGSTRTNIKVVDRVKGTFTDINEPGPVIQEEELTEFLRLYRETVTSGDVVVLSGGVSEGIPVKIYRLLTEIAKEKGALVALDAEGELFREALEAKPDMVKPNDRELALYLGKEHLTEDEIVDAAKELVAKGISKVLVSRGEKGSILATAEGILKAEGLKVLVKSTVGAGDSMVAAIIYSVLKGYGPRETLAMAQAAGAAAVMTEGTKACTLQEVESLLQAATEKIKEEKR</sequence>
<evidence type="ECO:0000259" key="9">
    <source>
        <dbReference type="Pfam" id="PF00294"/>
    </source>
</evidence>
<dbReference type="NCBIfam" id="TIGR03828">
    <property type="entry name" value="pfkB"/>
    <property type="match status" value="1"/>
</dbReference>
<evidence type="ECO:0000313" key="10">
    <source>
        <dbReference type="EMBL" id="MBR0576830.1"/>
    </source>
</evidence>
<evidence type="ECO:0000256" key="4">
    <source>
        <dbReference type="ARBA" id="ARBA00022777"/>
    </source>
</evidence>
<keyword evidence="4 8" id="KW-0418">Kinase</keyword>
<comment type="similarity">
    <text evidence="1">Belongs to the carbohydrate kinase pfkB family.</text>
</comment>
<dbReference type="Gene3D" id="3.40.1190.20">
    <property type="match status" value="1"/>
</dbReference>
<dbReference type="InterPro" id="IPR011611">
    <property type="entry name" value="PfkB_dom"/>
</dbReference>
<evidence type="ECO:0000256" key="2">
    <source>
        <dbReference type="ARBA" id="ARBA00022679"/>
    </source>
</evidence>
<evidence type="ECO:0000256" key="8">
    <source>
        <dbReference type="RuleBase" id="RU369061"/>
    </source>
</evidence>
<dbReference type="GO" id="GO:0044281">
    <property type="term" value="P:small molecule metabolic process"/>
    <property type="evidence" value="ECO:0007669"/>
    <property type="project" value="UniProtKB-ARBA"/>
</dbReference>
<comment type="catalytic activity">
    <reaction evidence="7">
        <text>D-tagatofuranose 6-phosphate + ATP = D-tagatofuranose 1,6-bisphosphate + ADP + H(+)</text>
        <dbReference type="Rhea" id="RHEA:12420"/>
        <dbReference type="ChEBI" id="CHEBI:15378"/>
        <dbReference type="ChEBI" id="CHEBI:30616"/>
        <dbReference type="ChEBI" id="CHEBI:58694"/>
        <dbReference type="ChEBI" id="CHEBI:58695"/>
        <dbReference type="ChEBI" id="CHEBI:456216"/>
        <dbReference type="EC" id="2.7.1.144"/>
    </reaction>
</comment>
<comment type="caution">
    <text evidence="10">The sequence shown here is derived from an EMBL/GenBank/DDBJ whole genome shotgun (WGS) entry which is preliminary data.</text>
</comment>
<dbReference type="PIRSF" id="PIRSF000535">
    <property type="entry name" value="1PFK/6PFK/LacC"/>
    <property type="match status" value="1"/>
</dbReference>
<dbReference type="PROSITE" id="PS00584">
    <property type="entry name" value="PFKB_KINASES_2"/>
    <property type="match status" value="1"/>
</dbReference>
<dbReference type="EC" id="2.7.1.144" evidence="7"/>
<keyword evidence="11" id="KW-1185">Reference proteome</keyword>
<dbReference type="PANTHER" id="PTHR46566:SF2">
    <property type="entry name" value="ATP-DEPENDENT 6-PHOSPHOFRUCTOKINASE ISOZYME 2"/>
    <property type="match status" value="1"/>
</dbReference>
<dbReference type="RefSeq" id="WP_211802249.1">
    <property type="nucleotide sequence ID" value="NZ_JAGSCS010000015.1"/>
</dbReference>
<dbReference type="GO" id="GO:0009024">
    <property type="term" value="F:tagatose-6-phosphate kinase activity"/>
    <property type="evidence" value="ECO:0007669"/>
    <property type="project" value="UniProtKB-EC"/>
</dbReference>
<comment type="pathway">
    <text evidence="7">Carbohydrate metabolism; D-tagatose 6-phosphate degradation; D-glyceraldehyde 3-phosphate and glycerone phosphate from D-tagatose 6-phosphate: step 1/2.</text>
</comment>
<dbReference type="PROSITE" id="PS00583">
    <property type="entry name" value="PFKB_KINASES_1"/>
    <property type="match status" value="1"/>
</dbReference>
<comment type="function">
    <text evidence="8">Catalyzes the ATP-dependent phosphorylation of fructose-l-phosphate to fructose-l,6-bisphosphate.</text>
</comment>
<dbReference type="GO" id="GO:0005829">
    <property type="term" value="C:cytosol"/>
    <property type="evidence" value="ECO:0007669"/>
    <property type="project" value="TreeGrafter"/>
</dbReference>
<dbReference type="Pfam" id="PF00294">
    <property type="entry name" value="PfkB"/>
    <property type="match status" value="1"/>
</dbReference>
<comment type="catalytic activity">
    <reaction evidence="6 8">
        <text>beta-D-fructose 1-phosphate + ATP = beta-D-fructose 1,6-bisphosphate + ADP + H(+)</text>
        <dbReference type="Rhea" id="RHEA:14213"/>
        <dbReference type="ChEBI" id="CHEBI:15378"/>
        <dbReference type="ChEBI" id="CHEBI:30616"/>
        <dbReference type="ChEBI" id="CHEBI:32966"/>
        <dbReference type="ChEBI" id="CHEBI:138881"/>
        <dbReference type="ChEBI" id="CHEBI:456216"/>
        <dbReference type="EC" id="2.7.1.56"/>
    </reaction>
</comment>
<keyword evidence="5 7" id="KW-0067">ATP-binding</keyword>
<dbReference type="AlphaFoldDB" id="A0A941CQ41"/>
<gene>
    <name evidence="10" type="primary">pfkB</name>
    <name evidence="10" type="ORF">KCG48_10865</name>
</gene>
<dbReference type="FunFam" id="3.40.1190.20:FF:000001">
    <property type="entry name" value="Phosphofructokinase"/>
    <property type="match status" value="1"/>
</dbReference>
<keyword evidence="3 7" id="KW-0547">Nucleotide-binding</keyword>
<dbReference type="EMBL" id="JAGSCS010000015">
    <property type="protein sequence ID" value="MBR0576830.1"/>
    <property type="molecule type" value="Genomic_DNA"/>
</dbReference>